<organism evidence="2 3">
    <name type="scientific">Rhizobium tubonense</name>
    <dbReference type="NCBI Taxonomy" id="484088"/>
    <lineage>
        <taxon>Bacteria</taxon>
        <taxon>Pseudomonadati</taxon>
        <taxon>Pseudomonadota</taxon>
        <taxon>Alphaproteobacteria</taxon>
        <taxon>Hyphomicrobiales</taxon>
        <taxon>Rhizobiaceae</taxon>
        <taxon>Rhizobium/Agrobacterium group</taxon>
        <taxon>Rhizobium</taxon>
    </lineage>
</organism>
<dbReference type="Proteomes" id="UP000248925">
    <property type="component" value="Unassembled WGS sequence"/>
</dbReference>
<dbReference type="PROSITE" id="PS51186">
    <property type="entry name" value="GNAT"/>
    <property type="match status" value="1"/>
</dbReference>
<dbReference type="RefSeq" id="WP_111164389.1">
    <property type="nucleotide sequence ID" value="NZ_PCDP01000084.1"/>
</dbReference>
<dbReference type="Pfam" id="PF08445">
    <property type="entry name" value="FR47"/>
    <property type="match status" value="1"/>
</dbReference>
<accession>A0A2W4C1H6</accession>
<dbReference type="InterPro" id="IPR000182">
    <property type="entry name" value="GNAT_dom"/>
</dbReference>
<dbReference type="InterPro" id="IPR013653">
    <property type="entry name" value="GCN5-like_dom"/>
</dbReference>
<gene>
    <name evidence="2" type="ORF">CPY51_31900</name>
</gene>
<dbReference type="CDD" id="cd04301">
    <property type="entry name" value="NAT_SF"/>
    <property type="match status" value="1"/>
</dbReference>
<comment type="caution">
    <text evidence="2">The sequence shown here is derived from an EMBL/GenBank/DDBJ whole genome shotgun (WGS) entry which is preliminary data.</text>
</comment>
<evidence type="ECO:0000259" key="1">
    <source>
        <dbReference type="PROSITE" id="PS51186"/>
    </source>
</evidence>
<dbReference type="GO" id="GO:0016747">
    <property type="term" value="F:acyltransferase activity, transferring groups other than amino-acyl groups"/>
    <property type="evidence" value="ECO:0007669"/>
    <property type="project" value="InterPro"/>
</dbReference>
<dbReference type="InterPro" id="IPR016181">
    <property type="entry name" value="Acyl_CoA_acyltransferase"/>
</dbReference>
<keyword evidence="2" id="KW-0808">Transferase</keyword>
<dbReference type="EMBL" id="PCDP01000084">
    <property type="protein sequence ID" value="PZM07357.1"/>
    <property type="molecule type" value="Genomic_DNA"/>
</dbReference>
<dbReference type="Gene3D" id="3.40.630.30">
    <property type="match status" value="1"/>
</dbReference>
<proteinExistence type="predicted"/>
<reference evidence="2 3" key="1">
    <citation type="journal article" date="2018" name="Sci. Rep.">
        <title>Rhizobium tumorigenes sp. nov., a novel plant tumorigenic bacterium isolated from cane gall tumors on thornless blackberry.</title>
        <authorList>
            <person name="Kuzmanovi N."/>
            <person name="Smalla K."/>
            <person name="Gronow S."/>
            <person name="PuBawska J."/>
        </authorList>
    </citation>
    <scope>NUCLEOTIDE SEQUENCE [LARGE SCALE GENOMIC DNA]</scope>
    <source>
        <strain evidence="2 3">CCBAU 85046</strain>
    </source>
</reference>
<evidence type="ECO:0000313" key="3">
    <source>
        <dbReference type="Proteomes" id="UP000248925"/>
    </source>
</evidence>
<feature type="domain" description="N-acetyltransferase" evidence="1">
    <location>
        <begin position="114"/>
        <end position="244"/>
    </location>
</feature>
<keyword evidence="3" id="KW-1185">Reference proteome</keyword>
<evidence type="ECO:0000313" key="2">
    <source>
        <dbReference type="EMBL" id="PZM07357.1"/>
    </source>
</evidence>
<dbReference type="AlphaFoldDB" id="A0A2W4C1H6"/>
<protein>
    <submittedName>
        <fullName evidence="2">GNAT family N-acetyltransferase</fullName>
    </submittedName>
</protein>
<dbReference type="OrthoDB" id="9797456at2"/>
<sequence length="245" mass="27112">MSTFQQFEQEAEVPKADQIQLDDPIRAALTSAHKGLAEGGALAQRYPSEVAPFGYLHDRTPQSFEALRRLIPPGGHVVLFTVEKVSPPETLRIQMEFELDQMVANFVAPPADTSQIVTLGRQDVPDMQRLVEMTKPGPFCARTHELGDYLGIRSGGELVALAGERMRFGRHVEISAVCVHPNHRGKHYAQTLIATLSQSAFHRGEIPMLHVKTDNQSAIALYSQLGFIKRRVLHVTILADATADQ</sequence>
<name>A0A2W4C1H6_9HYPH</name>
<dbReference type="SUPFAM" id="SSF55729">
    <property type="entry name" value="Acyl-CoA N-acyltransferases (Nat)"/>
    <property type="match status" value="1"/>
</dbReference>